<reference evidence="1 2" key="1">
    <citation type="submission" date="2018-04" db="EMBL/GenBank/DDBJ databases">
        <title>Genomic Encyclopedia of Type Strains, Phase III (KMG-III): the genomes of soil and plant-associated and newly described type strains.</title>
        <authorList>
            <person name="Whitman W."/>
        </authorList>
    </citation>
    <scope>NUCLEOTIDE SEQUENCE [LARGE SCALE GENOMIC DNA]</scope>
    <source>
        <strain evidence="1 2">MA101b</strain>
    </source>
</reference>
<accession>A0A2T5GKB1</accession>
<comment type="caution">
    <text evidence="1">The sequence shown here is derived from an EMBL/GenBank/DDBJ whole genome shotgun (WGS) entry which is preliminary data.</text>
</comment>
<sequence>MKIITLAAPTVVNSNPHIRTGGELRYPSEGPLTVSDDEAKRLKDNNLLDGDPENVPDANPNADLVGLKPAELKVIALKEGAPLNDATKADDMIAAIVAHRSKEA</sequence>
<organism evidence="1 2">
    <name type="scientific">Sphingomonas aurantiaca</name>
    <dbReference type="NCBI Taxonomy" id="185949"/>
    <lineage>
        <taxon>Bacteria</taxon>
        <taxon>Pseudomonadati</taxon>
        <taxon>Pseudomonadota</taxon>
        <taxon>Alphaproteobacteria</taxon>
        <taxon>Sphingomonadales</taxon>
        <taxon>Sphingomonadaceae</taxon>
        <taxon>Sphingomonas</taxon>
    </lineage>
</organism>
<dbReference type="EMBL" id="QAOG01000004">
    <property type="protein sequence ID" value="PTQ59750.1"/>
    <property type="molecule type" value="Genomic_DNA"/>
</dbReference>
<evidence type="ECO:0000313" key="2">
    <source>
        <dbReference type="Proteomes" id="UP000244189"/>
    </source>
</evidence>
<keyword evidence="2" id="KW-1185">Reference proteome</keyword>
<evidence type="ECO:0000313" key="1">
    <source>
        <dbReference type="EMBL" id="PTQ59750.1"/>
    </source>
</evidence>
<dbReference type="AlphaFoldDB" id="A0A2T5GKB1"/>
<proteinExistence type="predicted"/>
<gene>
    <name evidence="1" type="ORF">C8J26_2602</name>
</gene>
<dbReference type="RefSeq" id="WP_107958485.1">
    <property type="nucleotide sequence ID" value="NZ_QAOG01000004.1"/>
</dbReference>
<name>A0A2T5GKB1_9SPHN</name>
<dbReference type="Proteomes" id="UP000244189">
    <property type="component" value="Unassembled WGS sequence"/>
</dbReference>
<protein>
    <submittedName>
        <fullName evidence="1">Uncharacterized protein</fullName>
    </submittedName>
</protein>